<evidence type="ECO:0000313" key="3">
    <source>
        <dbReference type="EMBL" id="CAF0751814.1"/>
    </source>
</evidence>
<dbReference type="EMBL" id="CAJOBA010000160">
    <property type="protein sequence ID" value="CAF3509572.1"/>
    <property type="molecule type" value="Genomic_DNA"/>
</dbReference>
<evidence type="ECO:0000313" key="4">
    <source>
        <dbReference type="EMBL" id="CAF3509572.1"/>
    </source>
</evidence>
<evidence type="ECO:0000313" key="5">
    <source>
        <dbReference type="EMBL" id="CAF3531511.1"/>
    </source>
</evidence>
<evidence type="ECO:0000313" key="6">
    <source>
        <dbReference type="Proteomes" id="UP000663829"/>
    </source>
</evidence>
<accession>A0A813PIV0</accession>
<sequence>MRNNNNTMDNLNNDDNNEVSSRTNQQQPTQQMTSIEIDSPHYPDVPTSKTAEIEIIDRGRAITPSPMLDEKVAYSDNKSRFNPRDYFPAALKAPDKSVSLAFHVICIKTIDNPLKCFEKKKTSIDHV</sequence>
<gene>
    <name evidence="3" type="ORF">GPM918_LOCUS878</name>
    <name evidence="2" type="ORF">OVA965_LOCUS971</name>
    <name evidence="5" type="ORF">SRO942_LOCUS878</name>
    <name evidence="4" type="ORF">TMI583_LOCUS972</name>
</gene>
<keyword evidence="6" id="KW-1185">Reference proteome</keyword>
<dbReference type="AlphaFoldDB" id="A0A813PIV0"/>
<dbReference type="EMBL" id="CAJNOQ010000074">
    <property type="protein sequence ID" value="CAF0751814.1"/>
    <property type="molecule type" value="Genomic_DNA"/>
</dbReference>
<protein>
    <submittedName>
        <fullName evidence="3">Uncharacterized protein</fullName>
    </submittedName>
</protein>
<evidence type="ECO:0000256" key="1">
    <source>
        <dbReference type="SAM" id="MobiDB-lite"/>
    </source>
</evidence>
<dbReference type="Proteomes" id="UP000663829">
    <property type="component" value="Unassembled WGS sequence"/>
</dbReference>
<feature type="region of interest" description="Disordered" evidence="1">
    <location>
        <begin position="1"/>
        <end position="46"/>
    </location>
</feature>
<comment type="caution">
    <text evidence="3">The sequence shown here is derived from an EMBL/GenBank/DDBJ whole genome shotgun (WGS) entry which is preliminary data.</text>
</comment>
<organism evidence="3 6">
    <name type="scientific">Didymodactylos carnosus</name>
    <dbReference type="NCBI Taxonomy" id="1234261"/>
    <lineage>
        <taxon>Eukaryota</taxon>
        <taxon>Metazoa</taxon>
        <taxon>Spiralia</taxon>
        <taxon>Gnathifera</taxon>
        <taxon>Rotifera</taxon>
        <taxon>Eurotatoria</taxon>
        <taxon>Bdelloidea</taxon>
        <taxon>Philodinida</taxon>
        <taxon>Philodinidae</taxon>
        <taxon>Didymodactylos</taxon>
    </lineage>
</organism>
<evidence type="ECO:0000313" key="2">
    <source>
        <dbReference type="EMBL" id="CAF0733431.1"/>
    </source>
</evidence>
<dbReference type="Proteomes" id="UP000677228">
    <property type="component" value="Unassembled WGS sequence"/>
</dbReference>
<proteinExistence type="predicted"/>
<dbReference type="EMBL" id="CAJOBC010000074">
    <property type="protein sequence ID" value="CAF3531511.1"/>
    <property type="molecule type" value="Genomic_DNA"/>
</dbReference>
<dbReference type="Proteomes" id="UP000681722">
    <property type="component" value="Unassembled WGS sequence"/>
</dbReference>
<reference evidence="3" key="1">
    <citation type="submission" date="2021-02" db="EMBL/GenBank/DDBJ databases">
        <authorList>
            <person name="Nowell W R."/>
        </authorList>
    </citation>
    <scope>NUCLEOTIDE SEQUENCE</scope>
</reference>
<dbReference type="EMBL" id="CAJNOK010000160">
    <property type="protein sequence ID" value="CAF0733431.1"/>
    <property type="molecule type" value="Genomic_DNA"/>
</dbReference>
<name>A0A813PIV0_9BILA</name>
<dbReference type="Proteomes" id="UP000682733">
    <property type="component" value="Unassembled WGS sequence"/>
</dbReference>
<feature type="compositionally biased region" description="Low complexity" evidence="1">
    <location>
        <begin position="1"/>
        <end position="14"/>
    </location>
</feature>
<feature type="compositionally biased region" description="Polar residues" evidence="1">
    <location>
        <begin position="18"/>
        <end position="36"/>
    </location>
</feature>